<dbReference type="Gene3D" id="1.10.10.60">
    <property type="entry name" value="Homeodomain-like"/>
    <property type="match status" value="1"/>
</dbReference>
<evidence type="ECO:0000256" key="8">
    <source>
        <dbReference type="SAM" id="MobiDB-lite"/>
    </source>
</evidence>
<dbReference type="InterPro" id="IPR009057">
    <property type="entry name" value="Homeodomain-like_sf"/>
</dbReference>
<keyword evidence="10" id="KW-1185">Reference proteome</keyword>
<dbReference type="SUPFAM" id="SSF46689">
    <property type="entry name" value="Homeodomain-like"/>
    <property type="match status" value="1"/>
</dbReference>
<accession>A0A2R2MQ56</accession>
<keyword evidence="4 6" id="KW-0371">Homeobox</keyword>
<dbReference type="InterPro" id="IPR001356">
    <property type="entry name" value="HD"/>
</dbReference>
<dbReference type="PANTHER" id="PTHR24333">
    <property type="entry name" value="HOMEO BOX HB9 LIKE A-RELATED"/>
    <property type="match status" value="1"/>
</dbReference>
<proteinExistence type="predicted"/>
<dbReference type="PRINTS" id="PR00024">
    <property type="entry name" value="HOMEOBOX"/>
</dbReference>
<dbReference type="SMART" id="SM00389">
    <property type="entry name" value="HOX"/>
    <property type="match status" value="1"/>
</dbReference>
<dbReference type="PROSITE" id="PS50071">
    <property type="entry name" value="HOMEOBOX_2"/>
    <property type="match status" value="1"/>
</dbReference>
<sequence>MTPWSGSVPNSAVKIQSNPEPSDKTNLAPSPETKGRSPTSESQINATKPDNCLTIWSPPRMAETTAPAEGSDRQTGTTDDRNDIANPPPSDSSAEITTTTPVVSSLGIPSRVPDHAAPLPLFTYPALMGTYADLALVQGLPAFMQRRRRKENRQRRQRTTFTSEQTLKLELEYHRTEYITRPRRFELAELLSLTETQIKIWFQNRRAKDKRIEKAQMDQQMSFNKLTSAMNDYVVDYVSAML</sequence>
<dbReference type="GO" id="GO:0005634">
    <property type="term" value="C:nucleus"/>
    <property type="evidence" value="ECO:0007669"/>
    <property type="project" value="UniProtKB-SubCell"/>
</dbReference>
<dbReference type="STRING" id="7574.A0A2R2MQ56"/>
<evidence type="ECO:0000259" key="9">
    <source>
        <dbReference type="PROSITE" id="PS50071"/>
    </source>
</evidence>
<dbReference type="GO" id="GO:0000981">
    <property type="term" value="F:DNA-binding transcription factor activity, RNA polymerase II-specific"/>
    <property type="evidence" value="ECO:0007669"/>
    <property type="project" value="InterPro"/>
</dbReference>
<feature type="DNA-binding region" description="Homeobox" evidence="6">
    <location>
        <begin position="154"/>
        <end position="213"/>
    </location>
</feature>
<dbReference type="InterPro" id="IPR000047">
    <property type="entry name" value="HTH_motif"/>
</dbReference>
<dbReference type="PROSITE" id="PS00027">
    <property type="entry name" value="HOMEOBOX_1"/>
    <property type="match status" value="1"/>
</dbReference>
<dbReference type="AlphaFoldDB" id="A0A2R2MQ56"/>
<keyword evidence="2" id="KW-0217">Developmental protein</keyword>
<dbReference type="InterPro" id="IPR020479">
    <property type="entry name" value="HD_metazoa"/>
</dbReference>
<feature type="compositionally biased region" description="Polar residues" evidence="8">
    <location>
        <begin position="1"/>
        <end position="28"/>
    </location>
</feature>
<feature type="domain" description="Homeobox" evidence="9">
    <location>
        <begin position="152"/>
        <end position="212"/>
    </location>
</feature>
<reference evidence="11" key="1">
    <citation type="submission" date="2025-08" db="UniProtKB">
        <authorList>
            <consortium name="RefSeq"/>
        </authorList>
    </citation>
    <scope>IDENTIFICATION</scope>
    <source>
        <tissue evidence="11">Gonads</tissue>
    </source>
</reference>
<dbReference type="PANTHER" id="PTHR24333:SF8">
    <property type="entry name" value="HOMEOBOX PROTEIN CEH-62"/>
    <property type="match status" value="1"/>
</dbReference>
<evidence type="ECO:0000256" key="3">
    <source>
        <dbReference type="ARBA" id="ARBA00023125"/>
    </source>
</evidence>
<dbReference type="CDD" id="cd00086">
    <property type="entry name" value="homeodomain"/>
    <property type="match status" value="1"/>
</dbReference>
<dbReference type="Proteomes" id="UP000085678">
    <property type="component" value="Unplaced"/>
</dbReference>
<dbReference type="Pfam" id="PF00046">
    <property type="entry name" value="Homeodomain"/>
    <property type="match status" value="1"/>
</dbReference>
<gene>
    <name evidence="11" type="primary">LOC112042286</name>
</gene>
<protein>
    <submittedName>
        <fullName evidence="11">Homeobox protein rough-like</fullName>
    </submittedName>
</protein>
<dbReference type="InterPro" id="IPR050848">
    <property type="entry name" value="Homeobox_TF"/>
</dbReference>
<evidence type="ECO:0000313" key="11">
    <source>
        <dbReference type="RefSeq" id="XP_023932375.1"/>
    </source>
</evidence>
<evidence type="ECO:0000256" key="4">
    <source>
        <dbReference type="ARBA" id="ARBA00023155"/>
    </source>
</evidence>
<dbReference type="OrthoDB" id="6159439at2759"/>
<comment type="subcellular location">
    <subcellularLocation>
        <location evidence="1 6 7">Nucleus</location>
    </subcellularLocation>
</comment>
<feature type="compositionally biased region" description="Polar residues" evidence="8">
    <location>
        <begin position="36"/>
        <end position="48"/>
    </location>
</feature>
<name>A0A2R2MQ56_LINAN</name>
<evidence type="ECO:0000313" key="10">
    <source>
        <dbReference type="Proteomes" id="UP000085678"/>
    </source>
</evidence>
<dbReference type="InParanoid" id="A0A2R2MQ56"/>
<dbReference type="KEGG" id="lak:112042286"/>
<feature type="region of interest" description="Disordered" evidence="8">
    <location>
        <begin position="1"/>
        <end position="97"/>
    </location>
</feature>
<dbReference type="GO" id="GO:0048663">
    <property type="term" value="P:neuron fate commitment"/>
    <property type="evidence" value="ECO:0007669"/>
    <property type="project" value="UniProtKB-ARBA"/>
</dbReference>
<keyword evidence="5 6" id="KW-0539">Nucleus</keyword>
<dbReference type="GO" id="GO:0003677">
    <property type="term" value="F:DNA binding"/>
    <property type="evidence" value="ECO:0007669"/>
    <property type="project" value="UniProtKB-UniRule"/>
</dbReference>
<evidence type="ECO:0000256" key="1">
    <source>
        <dbReference type="ARBA" id="ARBA00004123"/>
    </source>
</evidence>
<keyword evidence="3 6" id="KW-0238">DNA-binding</keyword>
<evidence type="ECO:0000256" key="5">
    <source>
        <dbReference type="ARBA" id="ARBA00023242"/>
    </source>
</evidence>
<evidence type="ECO:0000256" key="2">
    <source>
        <dbReference type="ARBA" id="ARBA00022473"/>
    </source>
</evidence>
<dbReference type="RefSeq" id="XP_023932375.1">
    <property type="nucleotide sequence ID" value="XM_024076607.1"/>
</dbReference>
<evidence type="ECO:0000256" key="6">
    <source>
        <dbReference type="PROSITE-ProRule" id="PRU00108"/>
    </source>
</evidence>
<organism evidence="10 11">
    <name type="scientific">Lingula anatina</name>
    <name type="common">Brachiopod</name>
    <name type="synonym">Lingula unguis</name>
    <dbReference type="NCBI Taxonomy" id="7574"/>
    <lineage>
        <taxon>Eukaryota</taxon>
        <taxon>Metazoa</taxon>
        <taxon>Spiralia</taxon>
        <taxon>Lophotrochozoa</taxon>
        <taxon>Brachiopoda</taxon>
        <taxon>Linguliformea</taxon>
        <taxon>Lingulata</taxon>
        <taxon>Lingulida</taxon>
        <taxon>Linguloidea</taxon>
        <taxon>Lingulidae</taxon>
        <taxon>Lingula</taxon>
    </lineage>
</organism>
<dbReference type="InterPro" id="IPR017970">
    <property type="entry name" value="Homeobox_CS"/>
</dbReference>
<dbReference type="GeneID" id="112042286"/>
<dbReference type="PRINTS" id="PR00031">
    <property type="entry name" value="HTHREPRESSR"/>
</dbReference>
<dbReference type="FunFam" id="1.10.10.60:FF:000417">
    <property type="entry name" value="Even-skipped homeobox 1"/>
    <property type="match status" value="1"/>
</dbReference>
<evidence type="ECO:0000256" key="7">
    <source>
        <dbReference type="RuleBase" id="RU000682"/>
    </source>
</evidence>